<dbReference type="EMBL" id="NEVT01000002">
    <property type="protein sequence ID" value="OZI82650.1"/>
    <property type="molecule type" value="Genomic_DNA"/>
</dbReference>
<reference evidence="12" key="1">
    <citation type="submission" date="2017-05" db="EMBL/GenBank/DDBJ databases">
        <title>Complete and WGS of Bordetella genogroups.</title>
        <authorList>
            <person name="Spilker T."/>
            <person name="Lipuma J."/>
        </authorList>
    </citation>
    <scope>NUCLEOTIDE SEQUENCE [LARGE SCALE GENOMIC DNA]</scope>
    <source>
        <strain evidence="12">AU8256</strain>
    </source>
</reference>
<feature type="transmembrane region" description="Helical" evidence="10">
    <location>
        <begin position="52"/>
        <end position="73"/>
    </location>
</feature>
<keyword evidence="4" id="KW-0349">Heme</keyword>
<accession>A0A261W9J2</accession>
<protein>
    <submittedName>
        <fullName evidence="11">Succinate dehydrogenase</fullName>
    </submittedName>
</protein>
<name>A0A261W9J2_9BORD</name>
<evidence type="ECO:0000313" key="11">
    <source>
        <dbReference type="EMBL" id="OZI82650.1"/>
    </source>
</evidence>
<keyword evidence="9 10" id="KW-0472">Membrane</keyword>
<dbReference type="AlphaFoldDB" id="A0A261W9J2"/>
<keyword evidence="12" id="KW-1185">Reference proteome</keyword>
<keyword evidence="6" id="KW-0479">Metal-binding</keyword>
<evidence type="ECO:0000256" key="7">
    <source>
        <dbReference type="ARBA" id="ARBA00022989"/>
    </source>
</evidence>
<dbReference type="Gene3D" id="1.20.1300.10">
    <property type="entry name" value="Fumarate reductase/succinate dehydrogenase, transmembrane subunit"/>
    <property type="match status" value="1"/>
</dbReference>
<gene>
    <name evidence="11" type="ORF">CAL24_01925</name>
</gene>
<dbReference type="Pfam" id="PF01127">
    <property type="entry name" value="Sdh_cyt"/>
    <property type="match status" value="1"/>
</dbReference>
<evidence type="ECO:0000256" key="8">
    <source>
        <dbReference type="ARBA" id="ARBA00023004"/>
    </source>
</evidence>
<keyword evidence="8" id="KW-0408">Iron</keyword>
<proteinExistence type="predicted"/>
<evidence type="ECO:0000256" key="3">
    <source>
        <dbReference type="ARBA" id="ARBA00004370"/>
    </source>
</evidence>
<evidence type="ECO:0000256" key="5">
    <source>
        <dbReference type="ARBA" id="ARBA00022692"/>
    </source>
</evidence>
<dbReference type="GO" id="GO:0016020">
    <property type="term" value="C:membrane"/>
    <property type="evidence" value="ECO:0007669"/>
    <property type="project" value="UniProtKB-SubCell"/>
</dbReference>
<evidence type="ECO:0000256" key="4">
    <source>
        <dbReference type="ARBA" id="ARBA00022617"/>
    </source>
</evidence>
<feature type="transmembrane region" description="Helical" evidence="10">
    <location>
        <begin position="85"/>
        <end position="106"/>
    </location>
</feature>
<dbReference type="InterPro" id="IPR000701">
    <property type="entry name" value="SuccDH_FuR_B_TM-su"/>
</dbReference>
<organism evidence="11 12">
    <name type="scientific">Bordetella genomosp. 2</name>
    <dbReference type="NCBI Taxonomy" id="1983456"/>
    <lineage>
        <taxon>Bacteria</taxon>
        <taxon>Pseudomonadati</taxon>
        <taxon>Pseudomonadota</taxon>
        <taxon>Betaproteobacteria</taxon>
        <taxon>Burkholderiales</taxon>
        <taxon>Alcaligenaceae</taxon>
        <taxon>Bordetella</taxon>
    </lineage>
</organism>
<dbReference type="Proteomes" id="UP000215633">
    <property type="component" value="Unassembled WGS sequence"/>
</dbReference>
<evidence type="ECO:0000256" key="6">
    <source>
        <dbReference type="ARBA" id="ARBA00022723"/>
    </source>
</evidence>
<comment type="subcellular location">
    <subcellularLocation>
        <location evidence="3">Membrane</location>
    </subcellularLocation>
</comment>
<dbReference type="GO" id="GO:0046872">
    <property type="term" value="F:metal ion binding"/>
    <property type="evidence" value="ECO:0007669"/>
    <property type="project" value="UniProtKB-KW"/>
</dbReference>
<evidence type="ECO:0000256" key="9">
    <source>
        <dbReference type="ARBA" id="ARBA00023136"/>
    </source>
</evidence>
<comment type="cofactor">
    <cofactor evidence="1">
        <name>heme</name>
        <dbReference type="ChEBI" id="CHEBI:30413"/>
    </cofactor>
</comment>
<keyword evidence="5 10" id="KW-0812">Transmembrane</keyword>
<comment type="caution">
    <text evidence="11">The sequence shown here is derived from an EMBL/GenBank/DDBJ whole genome shotgun (WGS) entry which is preliminary data.</text>
</comment>
<sequence length="113" mass="12054">MSAARAARRWYWQRLSAMALALFVLVHLAVVMLAVRGGLSAAEILGRTRGSLAWMAFYGVFVALVALHAAIGLRNVLDEWTPTRRLAGVLGGVAALLLLALGWRAVAAVTWGG</sequence>
<comment type="function">
    <text evidence="2">Membrane-anchoring subunit of succinate dehydrogenase (SDH).</text>
</comment>
<evidence type="ECO:0000313" key="12">
    <source>
        <dbReference type="Proteomes" id="UP000215633"/>
    </source>
</evidence>
<dbReference type="SUPFAM" id="SSF81343">
    <property type="entry name" value="Fumarate reductase respiratory complex transmembrane subunits"/>
    <property type="match status" value="1"/>
</dbReference>
<evidence type="ECO:0000256" key="2">
    <source>
        <dbReference type="ARBA" id="ARBA00004050"/>
    </source>
</evidence>
<evidence type="ECO:0000256" key="1">
    <source>
        <dbReference type="ARBA" id="ARBA00001971"/>
    </source>
</evidence>
<evidence type="ECO:0000256" key="10">
    <source>
        <dbReference type="SAM" id="Phobius"/>
    </source>
</evidence>
<dbReference type="RefSeq" id="WP_028355042.1">
    <property type="nucleotide sequence ID" value="NZ_NEVT01000002.1"/>
</dbReference>
<dbReference type="InterPro" id="IPR034804">
    <property type="entry name" value="SQR/QFR_C/D"/>
</dbReference>
<keyword evidence="7 10" id="KW-1133">Transmembrane helix</keyword>